<dbReference type="RefSeq" id="WP_125669853.1">
    <property type="nucleotide sequence ID" value="NZ_AP019004.1"/>
</dbReference>
<evidence type="ECO:0000256" key="6">
    <source>
        <dbReference type="ARBA" id="ARBA00022741"/>
    </source>
</evidence>
<feature type="binding site" evidence="17">
    <location>
        <position position="267"/>
    </location>
    <ligand>
        <name>(6S)-NADPHX</name>
        <dbReference type="ChEBI" id="CHEBI:64076"/>
    </ligand>
</feature>
<proteinExistence type="inferred from homology"/>
<evidence type="ECO:0000256" key="10">
    <source>
        <dbReference type="ARBA" id="ARBA00023027"/>
    </source>
</evidence>
<comment type="function">
    <text evidence="14 19">Bifunctional enzyme that catalyzes the epimerization of the S- and R-forms of NAD(P)HX and the dehydration of the S-form of NAD(P)HX at the expense of ADP, which is converted to AMP. This allows the repair of both epimers of NAD(P)HX, a damaged form of NAD(P)H that is a result of enzymatic or heat-dependent hydration.</text>
</comment>
<keyword evidence="8 17" id="KW-0521">NADP</keyword>
<dbReference type="GO" id="GO:0052855">
    <property type="term" value="F:ADP-dependent NAD(P)H-hydrate dehydratase activity"/>
    <property type="evidence" value="ECO:0007669"/>
    <property type="project" value="UniProtKB-UniRule"/>
</dbReference>
<dbReference type="PROSITE" id="PS01050">
    <property type="entry name" value="YJEF_C_2"/>
    <property type="match status" value="1"/>
</dbReference>
<feature type="binding site" evidence="17">
    <location>
        <position position="456"/>
    </location>
    <ligand>
        <name>(6S)-NADPHX</name>
        <dbReference type="ChEBI" id="CHEBI:64076"/>
    </ligand>
</feature>
<keyword evidence="7 17" id="KW-0067">ATP-binding</keyword>
<dbReference type="PROSITE" id="PS51385">
    <property type="entry name" value="YJEF_N"/>
    <property type="match status" value="1"/>
</dbReference>
<comment type="catalytic activity">
    <reaction evidence="15 17 19">
        <text>(6S)-NADHX + ADP = AMP + phosphate + NADH + H(+)</text>
        <dbReference type="Rhea" id="RHEA:32223"/>
        <dbReference type="ChEBI" id="CHEBI:15378"/>
        <dbReference type="ChEBI" id="CHEBI:43474"/>
        <dbReference type="ChEBI" id="CHEBI:57945"/>
        <dbReference type="ChEBI" id="CHEBI:64074"/>
        <dbReference type="ChEBI" id="CHEBI:456215"/>
        <dbReference type="ChEBI" id="CHEBI:456216"/>
        <dbReference type="EC" id="4.2.1.136"/>
    </reaction>
</comment>
<dbReference type="InterPro" id="IPR017953">
    <property type="entry name" value="Carbohydrate_kinase_pred_CS"/>
</dbReference>
<evidence type="ECO:0000256" key="2">
    <source>
        <dbReference type="ARBA" id="ARBA00000909"/>
    </source>
</evidence>
<evidence type="ECO:0000256" key="9">
    <source>
        <dbReference type="ARBA" id="ARBA00022958"/>
    </source>
</evidence>
<evidence type="ECO:0000259" key="21">
    <source>
        <dbReference type="PROSITE" id="PS51385"/>
    </source>
</evidence>
<evidence type="ECO:0000256" key="14">
    <source>
        <dbReference type="ARBA" id="ARBA00025153"/>
    </source>
</evidence>
<dbReference type="Gene3D" id="3.40.50.10260">
    <property type="entry name" value="YjeF N-terminal domain"/>
    <property type="match status" value="1"/>
</dbReference>
<dbReference type="NCBIfam" id="TIGR00197">
    <property type="entry name" value="yjeF_nterm"/>
    <property type="match status" value="1"/>
</dbReference>
<feature type="binding site" evidence="18">
    <location>
        <begin position="136"/>
        <end position="142"/>
    </location>
    <ligand>
        <name>(6S)-NADPHX</name>
        <dbReference type="ChEBI" id="CHEBI:64076"/>
    </ligand>
</feature>
<feature type="binding site" evidence="17">
    <location>
        <position position="338"/>
    </location>
    <ligand>
        <name>(6S)-NADPHX</name>
        <dbReference type="ChEBI" id="CHEBI:64076"/>
    </ligand>
</feature>
<evidence type="ECO:0000313" key="22">
    <source>
        <dbReference type="EMBL" id="MTT76507.1"/>
    </source>
</evidence>
<evidence type="ECO:0000256" key="12">
    <source>
        <dbReference type="ARBA" id="ARBA00023239"/>
    </source>
</evidence>
<comment type="similarity">
    <text evidence="4 19">In the C-terminal section; belongs to the NnrD/CARKD family.</text>
</comment>
<dbReference type="SUPFAM" id="SSF64153">
    <property type="entry name" value="YjeF N-terminal domain-like"/>
    <property type="match status" value="1"/>
</dbReference>
<name>A0A3G9HGW1_9FIRM</name>
<keyword evidence="13" id="KW-0511">Multifunctional enzyme</keyword>
<dbReference type="InterPro" id="IPR036652">
    <property type="entry name" value="YjeF_N_dom_sf"/>
</dbReference>
<evidence type="ECO:0000313" key="25">
    <source>
        <dbReference type="Proteomes" id="UP000484547"/>
    </source>
</evidence>
<comment type="similarity">
    <text evidence="3 19">In the N-terminal section; belongs to the NnrE/AIBP family.</text>
</comment>
<dbReference type="EMBL" id="WNBW01000010">
    <property type="protein sequence ID" value="MTU04706.1"/>
    <property type="molecule type" value="Genomic_DNA"/>
</dbReference>
<feature type="domain" description="YjeF C-terminal" evidence="20">
    <location>
        <begin position="232"/>
        <end position="513"/>
    </location>
</feature>
<evidence type="ECO:0000256" key="15">
    <source>
        <dbReference type="ARBA" id="ARBA00048238"/>
    </source>
</evidence>
<dbReference type="PANTHER" id="PTHR12592:SF0">
    <property type="entry name" value="ATP-DEPENDENT (S)-NAD(P)H-HYDRATE DEHYDRATASE"/>
    <property type="match status" value="1"/>
</dbReference>
<feature type="binding site" evidence="17">
    <location>
        <position position="455"/>
    </location>
    <ligand>
        <name>AMP</name>
        <dbReference type="ChEBI" id="CHEBI:456215"/>
    </ligand>
</feature>
<comment type="subunit">
    <text evidence="17">Homotetramer.</text>
</comment>
<dbReference type="InterPro" id="IPR004443">
    <property type="entry name" value="YjeF_N_dom"/>
</dbReference>
<gene>
    <name evidence="18" type="primary">nnrE</name>
    <name evidence="17" type="synonym">nnrD</name>
    <name evidence="22" type="ORF">GMD11_09555</name>
    <name evidence="23" type="ORF">GMD18_09890</name>
</gene>
<keyword evidence="5 18" id="KW-0479">Metal-binding</keyword>
<keyword evidence="9 18" id="KW-0630">Potassium</keyword>
<comment type="catalytic activity">
    <reaction evidence="1 18 19">
        <text>(6R)-NADHX = (6S)-NADHX</text>
        <dbReference type="Rhea" id="RHEA:32215"/>
        <dbReference type="ChEBI" id="CHEBI:64074"/>
        <dbReference type="ChEBI" id="CHEBI:64075"/>
        <dbReference type="EC" id="5.1.99.6"/>
    </reaction>
</comment>
<organism evidence="22 25">
    <name type="scientific">Phascolarctobacterium faecium</name>
    <dbReference type="NCBI Taxonomy" id="33025"/>
    <lineage>
        <taxon>Bacteria</taxon>
        <taxon>Bacillati</taxon>
        <taxon>Bacillota</taxon>
        <taxon>Negativicutes</taxon>
        <taxon>Acidaminococcales</taxon>
        <taxon>Acidaminococcaceae</taxon>
        <taxon>Phascolarctobacterium</taxon>
    </lineage>
</organism>
<dbReference type="GO" id="GO:0110051">
    <property type="term" value="P:metabolite repair"/>
    <property type="evidence" value="ECO:0007669"/>
    <property type="project" value="TreeGrafter"/>
</dbReference>
<comment type="function">
    <text evidence="18">Catalyzes the epimerization of the S- and R-forms of NAD(P)HX, a damaged form of NAD(P)H that is a result of enzymatic or heat-dependent hydration. This is a prerequisite for the S-specific NAD(P)H-hydrate dehydratase to allow the repair of both epimers of NAD(P)HX.</text>
</comment>
<comment type="catalytic activity">
    <reaction evidence="2 18 19">
        <text>(6R)-NADPHX = (6S)-NADPHX</text>
        <dbReference type="Rhea" id="RHEA:32227"/>
        <dbReference type="ChEBI" id="CHEBI:64076"/>
        <dbReference type="ChEBI" id="CHEBI:64077"/>
        <dbReference type="EC" id="5.1.99.6"/>
    </reaction>
</comment>
<evidence type="ECO:0000256" key="5">
    <source>
        <dbReference type="ARBA" id="ARBA00022723"/>
    </source>
</evidence>
<evidence type="ECO:0000256" key="7">
    <source>
        <dbReference type="ARBA" id="ARBA00022840"/>
    </source>
</evidence>
<evidence type="ECO:0000256" key="13">
    <source>
        <dbReference type="ARBA" id="ARBA00023268"/>
    </source>
</evidence>
<comment type="catalytic activity">
    <reaction evidence="16 17 19">
        <text>(6S)-NADPHX + ADP = AMP + phosphate + NADPH + H(+)</text>
        <dbReference type="Rhea" id="RHEA:32235"/>
        <dbReference type="ChEBI" id="CHEBI:15378"/>
        <dbReference type="ChEBI" id="CHEBI:43474"/>
        <dbReference type="ChEBI" id="CHEBI:57783"/>
        <dbReference type="ChEBI" id="CHEBI:64076"/>
        <dbReference type="ChEBI" id="CHEBI:456215"/>
        <dbReference type="ChEBI" id="CHEBI:456216"/>
        <dbReference type="EC" id="4.2.1.136"/>
    </reaction>
</comment>
<dbReference type="AlphaFoldDB" id="A0A3G9HGW1"/>
<evidence type="ECO:0000259" key="20">
    <source>
        <dbReference type="PROSITE" id="PS51383"/>
    </source>
</evidence>
<evidence type="ECO:0000256" key="17">
    <source>
        <dbReference type="HAMAP-Rule" id="MF_01965"/>
    </source>
</evidence>
<accession>A0A3G9HGW1</accession>
<dbReference type="SUPFAM" id="SSF53613">
    <property type="entry name" value="Ribokinase-like"/>
    <property type="match status" value="1"/>
</dbReference>
<feature type="binding site" evidence="18">
    <location>
        <position position="168"/>
    </location>
    <ligand>
        <name>K(+)</name>
        <dbReference type="ChEBI" id="CHEBI:29103"/>
    </ligand>
</feature>
<dbReference type="InterPro" id="IPR030677">
    <property type="entry name" value="Nnr"/>
</dbReference>
<dbReference type="GO" id="GO:0052856">
    <property type="term" value="F:NAD(P)HX epimerase activity"/>
    <property type="evidence" value="ECO:0007669"/>
    <property type="project" value="UniProtKB-UniRule"/>
</dbReference>
<keyword evidence="12 17" id="KW-0456">Lyase</keyword>
<evidence type="ECO:0000256" key="8">
    <source>
        <dbReference type="ARBA" id="ARBA00022857"/>
    </source>
</evidence>
<feature type="binding site" evidence="18">
    <location>
        <position position="132"/>
    </location>
    <ligand>
        <name>K(+)</name>
        <dbReference type="ChEBI" id="CHEBI:29103"/>
    </ligand>
</feature>
<feature type="binding site" evidence="17">
    <location>
        <begin position="426"/>
        <end position="430"/>
    </location>
    <ligand>
        <name>AMP</name>
        <dbReference type="ChEBI" id="CHEBI:456215"/>
    </ligand>
</feature>
<dbReference type="InterPro" id="IPR029056">
    <property type="entry name" value="Ribokinase-like"/>
</dbReference>
<evidence type="ECO:0000256" key="11">
    <source>
        <dbReference type="ARBA" id="ARBA00023235"/>
    </source>
</evidence>
<comment type="similarity">
    <text evidence="18">Belongs to the NnrE/AIBP family.</text>
</comment>
<comment type="caution">
    <text evidence="22">The sequence shown here is derived from an EMBL/GenBank/DDBJ whole genome shotgun (WGS) entry which is preliminary data.</text>
</comment>
<dbReference type="OrthoDB" id="9806925at2"/>
<dbReference type="PROSITE" id="PS51383">
    <property type="entry name" value="YJEF_C_3"/>
    <property type="match status" value="1"/>
</dbReference>
<dbReference type="Pfam" id="PF03853">
    <property type="entry name" value="YjeF_N"/>
    <property type="match status" value="1"/>
</dbReference>
<dbReference type="NCBIfam" id="TIGR00196">
    <property type="entry name" value="yjeF_cterm"/>
    <property type="match status" value="1"/>
</dbReference>
<dbReference type="PANTHER" id="PTHR12592">
    <property type="entry name" value="ATP-DEPENDENT (S)-NAD(P)H-HYDRATE DEHYDRATASE FAMILY MEMBER"/>
    <property type="match status" value="1"/>
</dbReference>
<dbReference type="HAMAP" id="MF_01966">
    <property type="entry name" value="NADHX_epimerase"/>
    <property type="match status" value="1"/>
</dbReference>
<feature type="binding site" evidence="18">
    <location>
        <begin position="59"/>
        <end position="63"/>
    </location>
    <ligand>
        <name>(6S)-NADPHX</name>
        <dbReference type="ChEBI" id="CHEBI:64076"/>
    </ligand>
</feature>
<reference evidence="24 25" key="1">
    <citation type="journal article" date="2019" name="Nat. Med.">
        <title>A library of human gut bacterial isolates paired with longitudinal multiomics data enables mechanistic microbiome research.</title>
        <authorList>
            <person name="Poyet M."/>
            <person name="Groussin M."/>
            <person name="Gibbons S.M."/>
            <person name="Avila-Pacheco J."/>
            <person name="Jiang X."/>
            <person name="Kearney S.M."/>
            <person name="Perrotta A.R."/>
            <person name="Berdy B."/>
            <person name="Zhao S."/>
            <person name="Lieberman T.D."/>
            <person name="Swanson P.K."/>
            <person name="Smith M."/>
            <person name="Roesemann S."/>
            <person name="Alexander J.E."/>
            <person name="Rich S.A."/>
            <person name="Livny J."/>
            <person name="Vlamakis H."/>
            <person name="Clish C."/>
            <person name="Bullock K."/>
            <person name="Deik A."/>
            <person name="Scott J."/>
            <person name="Pierce K.A."/>
            <person name="Xavier R.J."/>
            <person name="Alm E.J."/>
        </authorList>
    </citation>
    <scope>NUCLEOTIDE SEQUENCE [LARGE SCALE GENOMIC DNA]</scope>
    <source>
        <strain evidence="22 25">BIOML-A13</strain>
        <strain evidence="23 24">BIOML-A3</strain>
    </source>
</reference>
<feature type="binding site" evidence="18">
    <location>
        <position position="60"/>
    </location>
    <ligand>
        <name>K(+)</name>
        <dbReference type="ChEBI" id="CHEBI:29103"/>
    </ligand>
</feature>
<evidence type="ECO:0000256" key="18">
    <source>
        <dbReference type="HAMAP-Rule" id="MF_01966"/>
    </source>
</evidence>
<dbReference type="Proteomes" id="UP000443070">
    <property type="component" value="Unassembled WGS sequence"/>
</dbReference>
<dbReference type="GO" id="GO:0005524">
    <property type="term" value="F:ATP binding"/>
    <property type="evidence" value="ECO:0007669"/>
    <property type="project" value="UniProtKB-UniRule"/>
</dbReference>
<evidence type="ECO:0000256" key="1">
    <source>
        <dbReference type="ARBA" id="ARBA00000013"/>
    </source>
</evidence>
<feature type="binding site" evidence="18">
    <location>
        <position position="165"/>
    </location>
    <ligand>
        <name>(6S)-NADPHX</name>
        <dbReference type="ChEBI" id="CHEBI:64076"/>
    </ligand>
</feature>
<sequence>MKLVFAKEMQSLDQQSAEQIGLPTMVLMENAGKAVAETAADFLEDCFGKNIVVFTGKGNNGGDGFAAARWLSNQGARVKVFLVSPWQELTGDAAAQLRICRKCGIELFALKEDRGSWDVAEVSCRQADLVIDAVLGTGFNGVLQGVQQRVCGLMNSIAVPVVSIDVPSGVSADTGSADKNAVQADITVTMALAKPGLFLYPAAELSGEIIVADIGMPKILLERMDSKKFLLTENIACDLLPQRNGNCHKGEAGRVVITAGSPGFTGAAALCSEAAVKAGAGLVSLLTPLCSREVLAVKLTEIMVEGLIERMPGALGGGATGAVLDKAGRADVLAIGPGLGTSGSTVEVIREILQSVEVPVIIDADALTALQGHVGILNTMRAPKVLTPHPGELGRLLDLEAAEVDARRLELAGKYAAEWDAVLVLKGAPTVIGCPDGNVYINTTGNSAMATGGSGDVLTGIIAGLAAQGISVQEAALAGVYMHGLAGDLASKGIIGMAAGEISQYLPQARRIIEQGE</sequence>
<dbReference type="GeneID" id="49407926"/>
<dbReference type="Pfam" id="PF01256">
    <property type="entry name" value="Carb_kinase"/>
    <property type="match status" value="1"/>
</dbReference>
<dbReference type="GO" id="GO:0046872">
    <property type="term" value="F:metal ion binding"/>
    <property type="evidence" value="ECO:0007669"/>
    <property type="project" value="UniProtKB-UniRule"/>
</dbReference>
<feature type="binding site" evidence="17">
    <location>
        <position position="389"/>
    </location>
    <ligand>
        <name>(6S)-NADPHX</name>
        <dbReference type="ChEBI" id="CHEBI:64076"/>
    </ligand>
</feature>
<keyword evidence="11 18" id="KW-0413">Isomerase</keyword>
<evidence type="ECO:0000256" key="3">
    <source>
        <dbReference type="ARBA" id="ARBA00006001"/>
    </source>
</evidence>
<evidence type="ECO:0000256" key="19">
    <source>
        <dbReference type="PIRNR" id="PIRNR017184"/>
    </source>
</evidence>
<comment type="caution">
    <text evidence="18">Lacks conserved residue(s) required for the propagation of feature annotation.</text>
</comment>
<evidence type="ECO:0000313" key="23">
    <source>
        <dbReference type="EMBL" id="MTU04706.1"/>
    </source>
</evidence>
<feature type="domain" description="YjeF N-terminal" evidence="21">
    <location>
        <begin position="9"/>
        <end position="222"/>
    </location>
</feature>
<dbReference type="Gene3D" id="3.40.1190.20">
    <property type="match status" value="1"/>
</dbReference>
<dbReference type="InterPro" id="IPR000631">
    <property type="entry name" value="CARKD"/>
</dbReference>
<keyword evidence="6 17" id="KW-0547">Nucleotide-binding</keyword>
<dbReference type="Proteomes" id="UP000484547">
    <property type="component" value="Unassembled WGS sequence"/>
</dbReference>
<comment type="cofactor">
    <cofactor evidence="18 19">
        <name>K(+)</name>
        <dbReference type="ChEBI" id="CHEBI:29103"/>
    </cofactor>
    <text evidence="18 19">Binds 1 potassium ion per subunit.</text>
</comment>
<dbReference type="HAMAP" id="MF_01965">
    <property type="entry name" value="NADHX_dehydratase"/>
    <property type="match status" value="1"/>
</dbReference>
<comment type="similarity">
    <text evidence="17">Belongs to the NnrD/CARKD family.</text>
</comment>
<evidence type="ECO:0000256" key="16">
    <source>
        <dbReference type="ARBA" id="ARBA00049209"/>
    </source>
</evidence>
<dbReference type="CDD" id="cd01171">
    <property type="entry name" value="YXKO-related"/>
    <property type="match status" value="1"/>
</dbReference>
<keyword evidence="10 17" id="KW-0520">NAD</keyword>
<comment type="function">
    <text evidence="17">Catalyzes the dehydration of the S-form of NAD(P)HX at the expense of ADP, which is converted to AMP. Together with NAD(P)HX epimerase, which catalyzes the epimerization of the S- and R-forms, the enzyme allows the repair of both epimers of NAD(P)HX, a damaged form of NAD(P)H that is a result of enzymatic or heat-dependent hydration.</text>
</comment>
<dbReference type="EMBL" id="WNBM01000008">
    <property type="protein sequence ID" value="MTT76507.1"/>
    <property type="molecule type" value="Genomic_DNA"/>
</dbReference>
<dbReference type="PIRSF" id="PIRSF017184">
    <property type="entry name" value="Nnr"/>
    <property type="match status" value="1"/>
</dbReference>
<dbReference type="EC" id="4.2.1.136" evidence="19"/>
<protein>
    <recommendedName>
        <fullName evidence="19">Bifunctional NAD(P)H-hydrate repair enzyme</fullName>
    </recommendedName>
    <alternativeName>
        <fullName evidence="19">Nicotinamide nucleotide repair protein</fullName>
    </alternativeName>
    <domain>
        <recommendedName>
            <fullName evidence="19">ADP-dependent (S)-NAD(P)H-hydrate dehydratase</fullName>
            <ecNumber evidence="19">4.2.1.136</ecNumber>
        </recommendedName>
        <alternativeName>
            <fullName evidence="19">ADP-dependent NAD(P)HX dehydratase</fullName>
        </alternativeName>
    </domain>
    <domain>
        <recommendedName>
            <fullName evidence="19">NAD(P)H-hydrate epimerase</fullName>
            <ecNumber evidence="19">5.1.99.6</ecNumber>
        </recommendedName>
    </domain>
</protein>
<dbReference type="GO" id="GO:0046496">
    <property type="term" value="P:nicotinamide nucleotide metabolic process"/>
    <property type="evidence" value="ECO:0007669"/>
    <property type="project" value="UniProtKB-UniRule"/>
</dbReference>
<keyword evidence="24" id="KW-1185">Reference proteome</keyword>
<dbReference type="EC" id="5.1.99.6" evidence="19"/>
<evidence type="ECO:0000313" key="24">
    <source>
        <dbReference type="Proteomes" id="UP000443070"/>
    </source>
</evidence>
<comment type="cofactor">
    <cofactor evidence="17">
        <name>Mg(2+)</name>
        <dbReference type="ChEBI" id="CHEBI:18420"/>
    </cofactor>
</comment>
<evidence type="ECO:0000256" key="4">
    <source>
        <dbReference type="ARBA" id="ARBA00009524"/>
    </source>
</evidence>